<dbReference type="OrthoDB" id="9805604at2"/>
<evidence type="ECO:0000256" key="4">
    <source>
        <dbReference type="ARBA" id="ARBA00022723"/>
    </source>
</evidence>
<dbReference type="PIRSF" id="PIRSF006118">
    <property type="entry name" value="KDO8-P_Ptase"/>
    <property type="match status" value="1"/>
</dbReference>
<dbReference type="PANTHER" id="PTHR21485">
    <property type="entry name" value="HAD SUPERFAMILY MEMBERS CMAS AND KDSC"/>
    <property type="match status" value="1"/>
</dbReference>
<evidence type="ECO:0000313" key="10">
    <source>
        <dbReference type="Proteomes" id="UP000298616"/>
    </source>
</evidence>
<reference evidence="9 10" key="1">
    <citation type="submission" date="2018-04" db="EMBL/GenBank/DDBJ databases">
        <title>Complete genome uncultured novel isolate.</title>
        <authorList>
            <person name="Merlino G."/>
        </authorList>
    </citation>
    <scope>NUCLEOTIDE SEQUENCE [LARGE SCALE GENOMIC DNA]</scope>
    <source>
        <strain evidence="10">R1DC9</strain>
    </source>
</reference>
<keyword evidence="5" id="KW-0378">Hydrolase</keyword>
<dbReference type="Gene3D" id="3.40.50.1000">
    <property type="entry name" value="HAD superfamily/HAD-like"/>
    <property type="match status" value="1"/>
</dbReference>
<evidence type="ECO:0000256" key="6">
    <source>
        <dbReference type="ARBA" id="ARBA00022842"/>
    </source>
</evidence>
<evidence type="ECO:0000256" key="5">
    <source>
        <dbReference type="ARBA" id="ARBA00022801"/>
    </source>
</evidence>
<organism evidence="9 10">
    <name type="scientific">Mangrovivirga cuniculi</name>
    <dbReference type="NCBI Taxonomy" id="2715131"/>
    <lineage>
        <taxon>Bacteria</taxon>
        <taxon>Pseudomonadati</taxon>
        <taxon>Bacteroidota</taxon>
        <taxon>Cytophagia</taxon>
        <taxon>Cytophagales</taxon>
        <taxon>Mangrovivirgaceae</taxon>
        <taxon>Mangrovivirga</taxon>
    </lineage>
</organism>
<keyword evidence="4 8" id="KW-0479">Metal-binding</keyword>
<keyword evidence="6 8" id="KW-0460">Magnesium</keyword>
<dbReference type="SUPFAM" id="SSF56784">
    <property type="entry name" value="HAD-like"/>
    <property type="match status" value="1"/>
</dbReference>
<dbReference type="GO" id="GO:0016788">
    <property type="term" value="F:hydrolase activity, acting on ester bonds"/>
    <property type="evidence" value="ECO:0007669"/>
    <property type="project" value="InterPro"/>
</dbReference>
<comment type="subunit">
    <text evidence="3">Homotetramer.</text>
</comment>
<accession>A0A4D7JZ00</accession>
<dbReference type="FunFam" id="3.40.50.1000:FF:000029">
    <property type="entry name" value="3-deoxy-D-manno-octulosonate 8-phosphate phosphatase KdsC"/>
    <property type="match status" value="1"/>
</dbReference>
<dbReference type="AlphaFoldDB" id="A0A4D7JZ00"/>
<protein>
    <submittedName>
        <fullName evidence="9">3-deoxy-manno-octulosonate-8-phosphatase</fullName>
    </submittedName>
</protein>
<dbReference type="SFLD" id="SFLDS00003">
    <property type="entry name" value="Haloacid_Dehalogenase"/>
    <property type="match status" value="1"/>
</dbReference>
<proteinExistence type="inferred from homology"/>
<dbReference type="NCBIfam" id="TIGR01670">
    <property type="entry name" value="KdsC-phosphatas"/>
    <property type="match status" value="1"/>
</dbReference>
<feature type="binding site" evidence="8">
    <location>
        <position position="111"/>
    </location>
    <ligand>
        <name>Mg(2+)</name>
        <dbReference type="ChEBI" id="CHEBI:18420"/>
    </ligand>
</feature>
<dbReference type="SFLD" id="SFLDG01136">
    <property type="entry name" value="C1.6:_Phosphoserine_Phosphatas"/>
    <property type="match status" value="1"/>
</dbReference>
<evidence type="ECO:0000256" key="3">
    <source>
        <dbReference type="ARBA" id="ARBA00011881"/>
    </source>
</evidence>
<feature type="binding site" evidence="7">
    <location>
        <position position="20"/>
    </location>
    <ligand>
        <name>substrate</name>
    </ligand>
</feature>
<feature type="binding site" evidence="7">
    <location>
        <position position="72"/>
    </location>
    <ligand>
        <name>substrate</name>
    </ligand>
</feature>
<dbReference type="InterPro" id="IPR010023">
    <property type="entry name" value="KdsC_fam"/>
</dbReference>
<dbReference type="GO" id="GO:0046872">
    <property type="term" value="F:metal ion binding"/>
    <property type="evidence" value="ECO:0007669"/>
    <property type="project" value="UniProtKB-KW"/>
</dbReference>
<comment type="cofactor">
    <cofactor evidence="1 8">
        <name>Mg(2+)</name>
        <dbReference type="ChEBI" id="CHEBI:18420"/>
    </cofactor>
</comment>
<dbReference type="InterPro" id="IPR023214">
    <property type="entry name" value="HAD_sf"/>
</dbReference>
<evidence type="ECO:0000256" key="7">
    <source>
        <dbReference type="PIRSR" id="PIRSR006118-1"/>
    </source>
</evidence>
<dbReference type="InterPro" id="IPR050793">
    <property type="entry name" value="CMP-NeuNAc_synthase"/>
</dbReference>
<keyword evidence="10" id="KW-1185">Reference proteome</keyword>
<sequence length="178" mass="19973">MNNSIYSKARKIKVVLFDVDGVLTDGGIIYDNDGMEYKRFHVRDGQIIRFLKESNITVGAITGRNSKVVKNRCDELKLDFHSHGAKNKLDIYKKIKLDHKASDDEVCFIGDDVIDLPILTMVGLSATPADAPSYMDKYVDYRCETKGGYGVLREVADLILLSQGKLHDILDRMATKGE</sequence>
<dbReference type="Proteomes" id="UP000298616">
    <property type="component" value="Chromosome"/>
</dbReference>
<feature type="binding site" evidence="7">
    <location>
        <position position="64"/>
    </location>
    <ligand>
        <name>substrate</name>
    </ligand>
</feature>
<evidence type="ECO:0000313" key="9">
    <source>
        <dbReference type="EMBL" id="QCK15935.1"/>
    </source>
</evidence>
<dbReference type="RefSeq" id="WP_137091532.1">
    <property type="nucleotide sequence ID" value="NZ_CP028923.1"/>
</dbReference>
<dbReference type="CDD" id="cd01630">
    <property type="entry name" value="HAD_KDO-like"/>
    <property type="match status" value="1"/>
</dbReference>
<comment type="similarity">
    <text evidence="2">Belongs to the KdsC family.</text>
</comment>
<feature type="binding site" evidence="8">
    <location>
        <position position="18"/>
    </location>
    <ligand>
        <name>Mg(2+)</name>
        <dbReference type="ChEBI" id="CHEBI:18420"/>
    </ligand>
</feature>
<dbReference type="PANTHER" id="PTHR21485:SF3">
    <property type="entry name" value="N-ACYLNEURAMINATE CYTIDYLYLTRANSFERASE"/>
    <property type="match status" value="1"/>
</dbReference>
<name>A0A4D7JZ00_9BACT</name>
<dbReference type="SFLD" id="SFLDG01138">
    <property type="entry name" value="C1.6.2:_Deoxy-d-mannose-octulo"/>
    <property type="match status" value="1"/>
</dbReference>
<evidence type="ECO:0000256" key="1">
    <source>
        <dbReference type="ARBA" id="ARBA00001946"/>
    </source>
</evidence>
<feature type="binding site" evidence="7">
    <location>
        <position position="88"/>
    </location>
    <ligand>
        <name>substrate</name>
    </ligand>
</feature>
<dbReference type="InterPro" id="IPR036412">
    <property type="entry name" value="HAD-like_sf"/>
</dbReference>
<feature type="binding site" evidence="7">
    <location>
        <position position="49"/>
    </location>
    <ligand>
        <name>substrate</name>
    </ligand>
</feature>
<evidence type="ECO:0000256" key="8">
    <source>
        <dbReference type="PIRSR" id="PIRSR006118-2"/>
    </source>
</evidence>
<gene>
    <name evidence="9" type="ORF">DCC35_14900</name>
</gene>
<dbReference type="GO" id="GO:0008781">
    <property type="term" value="F:N-acylneuraminate cytidylyltransferase activity"/>
    <property type="evidence" value="ECO:0007669"/>
    <property type="project" value="TreeGrafter"/>
</dbReference>
<dbReference type="EMBL" id="CP028923">
    <property type="protein sequence ID" value="QCK15935.1"/>
    <property type="molecule type" value="Genomic_DNA"/>
</dbReference>
<evidence type="ECO:0000256" key="2">
    <source>
        <dbReference type="ARBA" id="ARBA00005893"/>
    </source>
</evidence>
<dbReference type="KEGG" id="fpf:DCC35_14900"/>